<reference evidence="1 2" key="1">
    <citation type="submission" date="2020-05" db="EMBL/GenBank/DDBJ databases">
        <authorList>
            <person name="Whitworth D."/>
        </authorList>
    </citation>
    <scope>NUCLEOTIDE SEQUENCE [LARGE SCALE GENOMIC DNA]</scope>
    <source>
        <strain evidence="1 2">CA046A</strain>
    </source>
</reference>
<evidence type="ECO:0000313" key="1">
    <source>
        <dbReference type="EMBL" id="NOK09644.1"/>
    </source>
</evidence>
<name>A0A7Y4JRH5_9BACT</name>
<evidence type="ECO:0008006" key="3">
    <source>
        <dbReference type="Google" id="ProtNLM"/>
    </source>
</evidence>
<dbReference type="Proteomes" id="UP000528460">
    <property type="component" value="Unassembled WGS sequence"/>
</dbReference>
<dbReference type="EMBL" id="JABFJW010000069">
    <property type="protein sequence ID" value="NOK09644.1"/>
    <property type="molecule type" value="Genomic_DNA"/>
</dbReference>
<dbReference type="SUPFAM" id="SSF53474">
    <property type="entry name" value="alpha/beta-Hydrolases"/>
    <property type="match status" value="1"/>
</dbReference>
<proteinExistence type="predicted"/>
<dbReference type="InterPro" id="IPR029058">
    <property type="entry name" value="AB_hydrolase_fold"/>
</dbReference>
<sequence>MNPIERGQALFKSIATQNTAALNKAQSKLGTAASTGQKEMANKGRQLGQTMDAFVRSTANKARPVLQPFGLGNQPDLKYDGYLIGSHGQPFPPSIPLKDIPGVLPRGNPNPSGTVIFINGVRNDVGGQFRTLEALADTTKSKAVGVHNATRGAVPDSVQTLSDISGKEGNRAVSTLSNLVYKELQAGRPVHLLAHSQGALVTSLALSKLALQLAKEDKLSPAQVEKKLSQVSVETFGGVAKSYPIGPRYVHYVNDADVLATGLGLGKDSRSDPSKGVVVHHFREGSEGDVTFESTHAIVDVYLKHRVPFSAAREGRFK</sequence>
<dbReference type="RefSeq" id="WP_171413821.1">
    <property type="nucleotide sequence ID" value="NZ_JABFJW010000069.1"/>
</dbReference>
<accession>A0A7Y4JRH5</accession>
<comment type="caution">
    <text evidence="1">The sequence shown here is derived from an EMBL/GenBank/DDBJ whole genome shotgun (WGS) entry which is preliminary data.</text>
</comment>
<evidence type="ECO:0000313" key="2">
    <source>
        <dbReference type="Proteomes" id="UP000528460"/>
    </source>
</evidence>
<organism evidence="1 2">
    <name type="scientific">Corallococcus exercitus</name>
    <dbReference type="NCBI Taxonomy" id="2316736"/>
    <lineage>
        <taxon>Bacteria</taxon>
        <taxon>Pseudomonadati</taxon>
        <taxon>Myxococcota</taxon>
        <taxon>Myxococcia</taxon>
        <taxon>Myxococcales</taxon>
        <taxon>Cystobacterineae</taxon>
        <taxon>Myxococcaceae</taxon>
        <taxon>Corallococcus</taxon>
    </lineage>
</organism>
<protein>
    <recommendedName>
        <fullName evidence="3">DUF676 domain-containing protein</fullName>
    </recommendedName>
</protein>
<dbReference type="AlphaFoldDB" id="A0A7Y4JRH5"/>
<gene>
    <name evidence="1" type="ORF">HNS30_11465</name>
</gene>